<comment type="caution">
    <text evidence="2">The sequence shown here is derived from an EMBL/GenBank/DDBJ whole genome shotgun (WGS) entry which is preliminary data.</text>
</comment>
<evidence type="ECO:0000313" key="2">
    <source>
        <dbReference type="EMBL" id="KAF9443731.1"/>
    </source>
</evidence>
<proteinExistence type="predicted"/>
<evidence type="ECO:0000313" key="3">
    <source>
        <dbReference type="Proteomes" id="UP000807342"/>
    </source>
</evidence>
<feature type="region of interest" description="Disordered" evidence="1">
    <location>
        <begin position="1"/>
        <end position="27"/>
    </location>
</feature>
<protein>
    <submittedName>
        <fullName evidence="2">Uncharacterized protein</fullName>
    </submittedName>
</protein>
<dbReference type="EMBL" id="MU151440">
    <property type="protein sequence ID" value="KAF9443731.1"/>
    <property type="molecule type" value="Genomic_DNA"/>
</dbReference>
<reference evidence="2" key="1">
    <citation type="submission" date="2020-11" db="EMBL/GenBank/DDBJ databases">
        <authorList>
            <consortium name="DOE Joint Genome Institute"/>
            <person name="Ahrendt S."/>
            <person name="Riley R."/>
            <person name="Andreopoulos W."/>
            <person name="Labutti K."/>
            <person name="Pangilinan J."/>
            <person name="Ruiz-Duenas F.J."/>
            <person name="Barrasa J.M."/>
            <person name="Sanchez-Garcia M."/>
            <person name="Camarero S."/>
            <person name="Miyauchi S."/>
            <person name="Serrano A."/>
            <person name="Linde D."/>
            <person name="Babiker R."/>
            <person name="Drula E."/>
            <person name="Ayuso-Fernandez I."/>
            <person name="Pacheco R."/>
            <person name="Padilla G."/>
            <person name="Ferreira P."/>
            <person name="Barriuso J."/>
            <person name="Kellner H."/>
            <person name="Castanera R."/>
            <person name="Alfaro M."/>
            <person name="Ramirez L."/>
            <person name="Pisabarro A.G."/>
            <person name="Kuo A."/>
            <person name="Tritt A."/>
            <person name="Lipzen A."/>
            <person name="He G."/>
            <person name="Yan M."/>
            <person name="Ng V."/>
            <person name="Cullen D."/>
            <person name="Martin F."/>
            <person name="Rosso M.-N."/>
            <person name="Henrissat B."/>
            <person name="Hibbett D."/>
            <person name="Martinez A.T."/>
            <person name="Grigoriev I.V."/>
        </authorList>
    </citation>
    <scope>NUCLEOTIDE SEQUENCE</scope>
    <source>
        <strain evidence="2">MF-IS2</strain>
    </source>
</reference>
<dbReference type="AlphaFoldDB" id="A0A9P5X6I6"/>
<feature type="region of interest" description="Disordered" evidence="1">
    <location>
        <begin position="50"/>
        <end position="71"/>
    </location>
</feature>
<sequence length="117" mass="12888">MEGTNTRGMGSGKSAAQGAVENQVCEAKGERRRVIRRSLQSDRLTTCSFMGDECPSNPSGNGGKRSRNELASAGVPVTVTGRRIRFWLILRQVPHRENSALLKEKEEEENLRLLSSS</sequence>
<accession>A0A9P5X6I6</accession>
<dbReference type="Proteomes" id="UP000807342">
    <property type="component" value="Unassembled WGS sequence"/>
</dbReference>
<gene>
    <name evidence="2" type="ORF">P691DRAFT_787615</name>
</gene>
<name>A0A9P5X6I6_9AGAR</name>
<organism evidence="2 3">
    <name type="scientific">Macrolepiota fuliginosa MF-IS2</name>
    <dbReference type="NCBI Taxonomy" id="1400762"/>
    <lineage>
        <taxon>Eukaryota</taxon>
        <taxon>Fungi</taxon>
        <taxon>Dikarya</taxon>
        <taxon>Basidiomycota</taxon>
        <taxon>Agaricomycotina</taxon>
        <taxon>Agaricomycetes</taxon>
        <taxon>Agaricomycetidae</taxon>
        <taxon>Agaricales</taxon>
        <taxon>Agaricineae</taxon>
        <taxon>Agaricaceae</taxon>
        <taxon>Macrolepiota</taxon>
    </lineage>
</organism>
<evidence type="ECO:0000256" key="1">
    <source>
        <dbReference type="SAM" id="MobiDB-lite"/>
    </source>
</evidence>
<keyword evidence="3" id="KW-1185">Reference proteome</keyword>